<dbReference type="Pfam" id="PF01804">
    <property type="entry name" value="Penicil_amidase"/>
    <property type="match status" value="1"/>
</dbReference>
<evidence type="ECO:0000313" key="1">
    <source>
        <dbReference type="EMBL" id="KAF8820296.1"/>
    </source>
</evidence>
<feature type="non-terminal residue" evidence="1">
    <location>
        <position position="1"/>
    </location>
</feature>
<reference evidence="1 2" key="1">
    <citation type="journal article" date="2020" name="bioRxiv">
        <title>Metabolic contributions of an alphaproteobacterial endosymbiont in the apicomplexan Cardiosporidium cionae.</title>
        <authorList>
            <person name="Hunter E.S."/>
            <person name="Paight C.J."/>
            <person name="Lane C.E."/>
        </authorList>
    </citation>
    <scope>NUCLEOTIDE SEQUENCE [LARGE SCALE GENOMIC DNA]</scope>
    <source>
        <strain evidence="1">ESH_2018</strain>
    </source>
</reference>
<dbReference type="PANTHER" id="PTHR34218:SF4">
    <property type="entry name" value="ACYL-HOMOSERINE LACTONE ACYLASE QUIP"/>
    <property type="match status" value="1"/>
</dbReference>
<protein>
    <submittedName>
        <fullName evidence="1">Penicillin amidase</fullName>
    </submittedName>
</protein>
<proteinExistence type="predicted"/>
<dbReference type="Gene3D" id="3.60.20.10">
    <property type="entry name" value="Glutamine Phosphoribosylpyrophosphate, subunit 1, domain 1"/>
    <property type="match status" value="1"/>
</dbReference>
<evidence type="ECO:0000313" key="2">
    <source>
        <dbReference type="Proteomes" id="UP000823046"/>
    </source>
</evidence>
<comment type="caution">
    <text evidence="1">The sequence shown here is derived from an EMBL/GenBank/DDBJ whole genome shotgun (WGS) entry which is preliminary data.</text>
</comment>
<dbReference type="InterPro" id="IPR029055">
    <property type="entry name" value="Ntn_hydrolases_N"/>
</dbReference>
<accession>A0ABQ7J8H4</accession>
<dbReference type="Proteomes" id="UP000823046">
    <property type="component" value="Unassembled WGS sequence"/>
</dbReference>
<sequence length="293" mass="33253">TSMTVSYVDSDDLFEVILTEDGKNYYYDEKILPLEINEELIYVKKEKSPRRVQVKRTHHGPLITSFSELKSFQFSSSSTHGIAFSSPLFRSDCGVKGITSFAAKNWEDFFKSIAGGSCIHLISTWADTAGNIGNFIVGGIPGRSSVRKSSIRDGSTHSDDWIEFLPDAAIPHYMNPKRASHNIRVEDFQRMQMDQFSINACDWKDLLLDKIFNSYVDSKGTSQTFSKPCENFSSVEISFGYQLRQKLESWDCIISPKNSFSSFMEAWIQITILRVFTDALLPKTVQDRLIGKI</sequence>
<dbReference type="EMBL" id="JADAQX010000425">
    <property type="protein sequence ID" value="KAF8820296.1"/>
    <property type="molecule type" value="Genomic_DNA"/>
</dbReference>
<dbReference type="PANTHER" id="PTHR34218">
    <property type="entry name" value="PEPTIDASE S45 PENICILLIN AMIDASE"/>
    <property type="match status" value="1"/>
</dbReference>
<name>A0ABQ7J8H4_9APIC</name>
<dbReference type="SUPFAM" id="SSF56235">
    <property type="entry name" value="N-terminal nucleophile aminohydrolases (Ntn hydrolases)"/>
    <property type="match status" value="1"/>
</dbReference>
<dbReference type="InterPro" id="IPR002692">
    <property type="entry name" value="S45"/>
</dbReference>
<dbReference type="Gene3D" id="2.30.120.10">
    <property type="match status" value="1"/>
</dbReference>
<dbReference type="InterPro" id="IPR043146">
    <property type="entry name" value="Penicillin_amidase_N_B-knob"/>
</dbReference>
<gene>
    <name evidence="1" type="ORF">IE077_003315</name>
</gene>
<keyword evidence="2" id="KW-1185">Reference proteome</keyword>
<organism evidence="1 2">
    <name type="scientific">Cardiosporidium cionae</name>
    <dbReference type="NCBI Taxonomy" id="476202"/>
    <lineage>
        <taxon>Eukaryota</taxon>
        <taxon>Sar</taxon>
        <taxon>Alveolata</taxon>
        <taxon>Apicomplexa</taxon>
        <taxon>Aconoidasida</taxon>
        <taxon>Nephromycida</taxon>
        <taxon>Cardiosporidium</taxon>
    </lineage>
</organism>